<dbReference type="InterPro" id="IPR007219">
    <property type="entry name" value="XnlR_reg_dom"/>
</dbReference>
<dbReference type="CDD" id="cd00067">
    <property type="entry name" value="GAL4"/>
    <property type="match status" value="1"/>
</dbReference>
<dbReference type="GO" id="GO:0003677">
    <property type="term" value="F:DNA binding"/>
    <property type="evidence" value="ECO:0007669"/>
    <property type="project" value="InterPro"/>
</dbReference>
<dbReference type="GO" id="GO:0000981">
    <property type="term" value="F:DNA-binding transcription factor activity, RNA polymerase II-specific"/>
    <property type="evidence" value="ECO:0007669"/>
    <property type="project" value="InterPro"/>
</dbReference>
<dbReference type="CDD" id="cd12148">
    <property type="entry name" value="fungal_TF_MHR"/>
    <property type="match status" value="1"/>
</dbReference>
<dbReference type="GO" id="GO:0005634">
    <property type="term" value="C:nucleus"/>
    <property type="evidence" value="ECO:0007669"/>
    <property type="project" value="UniProtKB-SubCell"/>
</dbReference>
<dbReference type="EMBL" id="JAFJYH010000062">
    <property type="protein sequence ID" value="KAG4421607.1"/>
    <property type="molecule type" value="Genomic_DNA"/>
</dbReference>
<proteinExistence type="predicted"/>
<dbReference type="PANTHER" id="PTHR47338">
    <property type="entry name" value="ZN(II)2CYS6 TRANSCRIPTION FACTOR (EUROFUNG)-RELATED"/>
    <property type="match status" value="1"/>
</dbReference>
<accession>A0A8H7TLU5</accession>
<gene>
    <name evidence="8" type="ORF">IFR04_005226</name>
</gene>
<dbReference type="GO" id="GO:0006351">
    <property type="term" value="P:DNA-templated transcription"/>
    <property type="evidence" value="ECO:0007669"/>
    <property type="project" value="InterPro"/>
</dbReference>
<dbReference type="Proteomes" id="UP000664132">
    <property type="component" value="Unassembled WGS sequence"/>
</dbReference>
<comment type="subcellular location">
    <subcellularLocation>
        <location evidence="1">Nucleus</location>
    </subcellularLocation>
</comment>
<evidence type="ECO:0000256" key="5">
    <source>
        <dbReference type="ARBA" id="ARBA00023242"/>
    </source>
</evidence>
<evidence type="ECO:0000313" key="8">
    <source>
        <dbReference type="EMBL" id="KAG4421607.1"/>
    </source>
</evidence>
<keyword evidence="3" id="KW-0805">Transcription regulation</keyword>
<evidence type="ECO:0000313" key="9">
    <source>
        <dbReference type="Proteomes" id="UP000664132"/>
    </source>
</evidence>
<dbReference type="AlphaFoldDB" id="A0A8H7TLU5"/>
<feature type="domain" description="Xylanolytic transcriptional activator regulatory" evidence="7">
    <location>
        <begin position="75"/>
        <end position="243"/>
    </location>
</feature>
<keyword evidence="5" id="KW-0539">Nucleus</keyword>
<dbReference type="Pfam" id="PF04082">
    <property type="entry name" value="Fungal_trans"/>
    <property type="match status" value="1"/>
</dbReference>
<keyword evidence="9" id="KW-1185">Reference proteome</keyword>
<feature type="compositionally biased region" description="Polar residues" evidence="6">
    <location>
        <begin position="1"/>
        <end position="13"/>
    </location>
</feature>
<dbReference type="InterPro" id="IPR050815">
    <property type="entry name" value="TF_fung"/>
</dbReference>
<dbReference type="InterPro" id="IPR001138">
    <property type="entry name" value="Zn2Cys6_DnaBD"/>
</dbReference>
<name>A0A8H7TLU5_9HELO</name>
<feature type="region of interest" description="Disordered" evidence="6">
    <location>
        <begin position="1"/>
        <end position="20"/>
    </location>
</feature>
<evidence type="ECO:0000256" key="2">
    <source>
        <dbReference type="ARBA" id="ARBA00022723"/>
    </source>
</evidence>
<sequence length="602" mass="67630">MSPGYSWQDQSTKPAVDTLDKPTKRAPVACKRCRRLRVKCIHEVCFLQEDRRMGIVSFDEHVPKLAEINRVLRGFLPKAIFLERLSTDFESVSVFLLLSILSVSARFTPCLIERYGGGAKATEYFIAKATELVPHEMYKSSLDRTQAFFLLAIADWGNGNKNRSSTHMGLAIAMAGILCLHREETYQLPPNATPDQVVDSEMARRTFWMIESQTNLHSGHSTPFPFAFSDMTAQLPCEESDFAFGVIPRERAVLVGTQAAAAHPKLASTPSRSLFASLIQSHNLWGQVARRACRSERELDGVTPKPWEVGSEYSVLSIALRDWEMNLPIKHQWSIRNLRGYKAESLDLAYLATVMVLRLSNIVLRRIYLPDIMAAASESPQPSLAPPGFWESMSESLFQNVHSLYEQIDAYLPLRSREEGFPPIIVFCAYICGSLASYLWKTPHSKLIYQRCLEALTDLQHAWPMALRWHEALRKAAVQSEEPPSVPMSGVRYPEQNLNNDNEIDPALNPTVQTHFPPAPAQNQQHPSSAVSDLRTDLDKLLAPNNVSGVDQNGNVYQQDVPTDLSTSDGMGQLPLDMFEAELTAFLQGEVPADVWGNWEWQ</sequence>
<keyword evidence="2" id="KW-0479">Metal-binding</keyword>
<evidence type="ECO:0000259" key="7">
    <source>
        <dbReference type="Pfam" id="PF04082"/>
    </source>
</evidence>
<evidence type="ECO:0000256" key="6">
    <source>
        <dbReference type="SAM" id="MobiDB-lite"/>
    </source>
</evidence>
<evidence type="ECO:0000256" key="4">
    <source>
        <dbReference type="ARBA" id="ARBA00023163"/>
    </source>
</evidence>
<dbReference type="GO" id="GO:0008270">
    <property type="term" value="F:zinc ion binding"/>
    <property type="evidence" value="ECO:0007669"/>
    <property type="project" value="InterPro"/>
</dbReference>
<protein>
    <recommendedName>
        <fullName evidence="7">Xylanolytic transcriptional activator regulatory domain-containing protein</fullName>
    </recommendedName>
</protein>
<comment type="caution">
    <text evidence="8">The sequence shown here is derived from an EMBL/GenBank/DDBJ whole genome shotgun (WGS) entry which is preliminary data.</text>
</comment>
<evidence type="ECO:0000256" key="3">
    <source>
        <dbReference type="ARBA" id="ARBA00023015"/>
    </source>
</evidence>
<organism evidence="8 9">
    <name type="scientific">Cadophora malorum</name>
    <dbReference type="NCBI Taxonomy" id="108018"/>
    <lineage>
        <taxon>Eukaryota</taxon>
        <taxon>Fungi</taxon>
        <taxon>Dikarya</taxon>
        <taxon>Ascomycota</taxon>
        <taxon>Pezizomycotina</taxon>
        <taxon>Leotiomycetes</taxon>
        <taxon>Helotiales</taxon>
        <taxon>Ploettnerulaceae</taxon>
        <taxon>Cadophora</taxon>
    </lineage>
</organism>
<dbReference type="PANTHER" id="PTHR47338:SF5">
    <property type="entry name" value="ZN(II)2CYS6 TRANSCRIPTION FACTOR (EUROFUNG)"/>
    <property type="match status" value="1"/>
</dbReference>
<evidence type="ECO:0000256" key="1">
    <source>
        <dbReference type="ARBA" id="ARBA00004123"/>
    </source>
</evidence>
<keyword evidence="4" id="KW-0804">Transcription</keyword>
<dbReference type="OrthoDB" id="2399539at2759"/>
<reference evidence="8" key="1">
    <citation type="submission" date="2021-02" db="EMBL/GenBank/DDBJ databases">
        <title>Genome sequence Cadophora malorum strain M34.</title>
        <authorList>
            <person name="Stefanovic E."/>
            <person name="Vu D."/>
            <person name="Scully C."/>
            <person name="Dijksterhuis J."/>
            <person name="Roader J."/>
            <person name="Houbraken J."/>
        </authorList>
    </citation>
    <scope>NUCLEOTIDE SEQUENCE</scope>
    <source>
        <strain evidence="8">M34</strain>
    </source>
</reference>